<evidence type="ECO:0000256" key="6">
    <source>
        <dbReference type="ARBA" id="ARBA00050189"/>
    </source>
</evidence>
<name>A0AAU9TUE7_EUPED</name>
<organism evidence="14 15">
    <name type="scientific">Euphydryas editha</name>
    <name type="common">Edith's checkerspot</name>
    <dbReference type="NCBI Taxonomy" id="104508"/>
    <lineage>
        <taxon>Eukaryota</taxon>
        <taxon>Metazoa</taxon>
        <taxon>Ecdysozoa</taxon>
        <taxon>Arthropoda</taxon>
        <taxon>Hexapoda</taxon>
        <taxon>Insecta</taxon>
        <taxon>Pterygota</taxon>
        <taxon>Neoptera</taxon>
        <taxon>Endopterygota</taxon>
        <taxon>Lepidoptera</taxon>
        <taxon>Glossata</taxon>
        <taxon>Ditrysia</taxon>
        <taxon>Papilionoidea</taxon>
        <taxon>Nymphalidae</taxon>
        <taxon>Nymphalinae</taxon>
        <taxon>Euphydryas</taxon>
    </lineage>
</organism>
<comment type="pathway">
    <text evidence="3">Aromatic compound metabolism; melatonin biosynthesis; melatonin from serotonin: step 1/2.</text>
</comment>
<evidence type="ECO:0000256" key="11">
    <source>
        <dbReference type="ARBA" id="ARBA00052178"/>
    </source>
</evidence>
<evidence type="ECO:0000256" key="10">
    <source>
        <dbReference type="ARBA" id="ARBA00051823"/>
    </source>
</evidence>
<comment type="caution">
    <text evidence="14">The sequence shown here is derived from an EMBL/GenBank/DDBJ whole genome shotgun (WGS) entry which is preliminary data.</text>
</comment>
<comment type="catalytic activity">
    <reaction evidence="8">
        <text>serotonin + (5Z,8Z,11Z,14Z)-eicosatetraenoyl-CoA = N-[(5Z,8Z,11Z,14Z)-eicosatetraenoyl]-serotonin + CoA + H(+)</text>
        <dbReference type="Rhea" id="RHEA:51396"/>
        <dbReference type="ChEBI" id="CHEBI:15378"/>
        <dbReference type="ChEBI" id="CHEBI:57287"/>
        <dbReference type="ChEBI" id="CHEBI:57368"/>
        <dbReference type="ChEBI" id="CHEBI:132255"/>
        <dbReference type="ChEBI" id="CHEBI:350546"/>
    </reaction>
    <physiologicalReaction direction="left-to-right" evidence="8">
        <dbReference type="Rhea" id="RHEA:51397"/>
    </physiologicalReaction>
</comment>
<evidence type="ECO:0000256" key="12">
    <source>
        <dbReference type="ARBA" id="ARBA00052335"/>
    </source>
</evidence>
<comment type="catalytic activity">
    <reaction evidence="13">
        <text>serotonin + acetyl-CoA = N-acetylserotonin + CoA + H(+)</text>
        <dbReference type="Rhea" id="RHEA:25217"/>
        <dbReference type="ChEBI" id="CHEBI:15378"/>
        <dbReference type="ChEBI" id="CHEBI:17697"/>
        <dbReference type="ChEBI" id="CHEBI:57287"/>
        <dbReference type="ChEBI" id="CHEBI:57288"/>
        <dbReference type="ChEBI" id="CHEBI:350546"/>
        <dbReference type="EC" id="2.3.1.87"/>
    </reaction>
    <physiologicalReaction direction="left-to-right" evidence="13">
        <dbReference type="Rhea" id="RHEA:25218"/>
    </physiologicalReaction>
</comment>
<dbReference type="SUPFAM" id="SSF55729">
    <property type="entry name" value="Acyl-CoA N-acyltransferases (Nat)"/>
    <property type="match status" value="1"/>
</dbReference>
<dbReference type="InterPro" id="IPR016181">
    <property type="entry name" value="Acyl_CoA_acyltransferase"/>
</dbReference>
<dbReference type="AlphaFoldDB" id="A0AAU9TUE7"/>
<keyword evidence="1" id="KW-0808">Transferase</keyword>
<dbReference type="FunFam" id="3.40.630.30:FF:000046">
    <property type="entry name" value="Dopamine N-acetyltransferase"/>
    <property type="match status" value="1"/>
</dbReference>
<dbReference type="PANTHER" id="PTHR20905">
    <property type="entry name" value="N-ACETYLTRANSFERASE-RELATED"/>
    <property type="match status" value="1"/>
</dbReference>
<dbReference type="EMBL" id="CAKOGL010000009">
    <property type="protein sequence ID" value="CAH2090491.1"/>
    <property type="molecule type" value="Genomic_DNA"/>
</dbReference>
<keyword evidence="2" id="KW-0012">Acyltransferase</keyword>
<dbReference type="EC" id="2.3.1.87" evidence="5"/>
<protein>
    <recommendedName>
        <fullName evidence="5">aralkylamine N-acetyltransferase</fullName>
        <ecNumber evidence="5">2.3.1.87</ecNumber>
    </recommendedName>
</protein>
<comment type="catalytic activity">
    <reaction evidence="9">
        <text>dopamine + acetyl-CoA = N-acetyldopamine + CoA + H(+)</text>
        <dbReference type="Rhea" id="RHEA:51388"/>
        <dbReference type="ChEBI" id="CHEBI:15378"/>
        <dbReference type="ChEBI" id="CHEBI:57287"/>
        <dbReference type="ChEBI" id="CHEBI:57288"/>
        <dbReference type="ChEBI" id="CHEBI:59905"/>
        <dbReference type="ChEBI" id="CHEBI:125678"/>
    </reaction>
    <physiologicalReaction direction="left-to-right" evidence="9">
        <dbReference type="Rhea" id="RHEA:51389"/>
    </physiologicalReaction>
</comment>
<comment type="catalytic activity">
    <reaction evidence="12">
        <text>dopamine + hexadecanoyl-CoA = N-hexadecanoyl-dopamine + CoA + H(+)</text>
        <dbReference type="Rhea" id="RHEA:51376"/>
        <dbReference type="ChEBI" id="CHEBI:15378"/>
        <dbReference type="ChEBI" id="CHEBI:57287"/>
        <dbReference type="ChEBI" id="CHEBI:57379"/>
        <dbReference type="ChEBI" id="CHEBI:59905"/>
        <dbReference type="ChEBI" id="CHEBI:134058"/>
    </reaction>
    <physiologicalReaction direction="left-to-right" evidence="12">
        <dbReference type="Rhea" id="RHEA:51377"/>
    </physiologicalReaction>
</comment>
<evidence type="ECO:0000256" key="8">
    <source>
        <dbReference type="ARBA" id="ARBA00051284"/>
    </source>
</evidence>
<keyword evidence="15" id="KW-1185">Reference proteome</keyword>
<reference evidence="14" key="1">
    <citation type="submission" date="2022-03" db="EMBL/GenBank/DDBJ databases">
        <authorList>
            <person name="Tunstrom K."/>
        </authorList>
    </citation>
    <scope>NUCLEOTIDE SEQUENCE</scope>
</reference>
<dbReference type="Proteomes" id="UP001153954">
    <property type="component" value="Unassembled WGS sequence"/>
</dbReference>
<comment type="similarity">
    <text evidence="4">Belongs to the acetyltransferase family. AANAT subfamily.</text>
</comment>
<comment type="catalytic activity">
    <reaction evidence="10">
        <text>serotonin + (9Z)-octadecenoyl-CoA = N-(9Z-octadecenoyl)-serotonin + CoA + H(+)</text>
        <dbReference type="Rhea" id="RHEA:51392"/>
        <dbReference type="ChEBI" id="CHEBI:15378"/>
        <dbReference type="ChEBI" id="CHEBI:57287"/>
        <dbReference type="ChEBI" id="CHEBI:57387"/>
        <dbReference type="ChEBI" id="CHEBI:134064"/>
        <dbReference type="ChEBI" id="CHEBI:350546"/>
    </reaction>
    <physiologicalReaction direction="left-to-right" evidence="10">
        <dbReference type="Rhea" id="RHEA:51393"/>
    </physiologicalReaction>
</comment>
<comment type="catalytic activity">
    <reaction evidence="7">
        <text>serotonin + octadecanoyl-CoA = N-octadecanoyl-serotonin + CoA + H(+)</text>
        <dbReference type="Rhea" id="RHEA:51400"/>
        <dbReference type="ChEBI" id="CHEBI:15378"/>
        <dbReference type="ChEBI" id="CHEBI:57287"/>
        <dbReference type="ChEBI" id="CHEBI:57394"/>
        <dbReference type="ChEBI" id="CHEBI:134065"/>
        <dbReference type="ChEBI" id="CHEBI:350546"/>
    </reaction>
    <physiologicalReaction direction="left-to-right" evidence="7">
        <dbReference type="Rhea" id="RHEA:51401"/>
    </physiologicalReaction>
</comment>
<comment type="catalytic activity">
    <reaction evidence="11">
        <text>serotonin + hexadecanoyl-CoA = N-hexadecanoyl-serotonin + CoA + H(+)</text>
        <dbReference type="Rhea" id="RHEA:51384"/>
        <dbReference type="ChEBI" id="CHEBI:15378"/>
        <dbReference type="ChEBI" id="CHEBI:57287"/>
        <dbReference type="ChEBI" id="CHEBI:57379"/>
        <dbReference type="ChEBI" id="CHEBI:134059"/>
        <dbReference type="ChEBI" id="CHEBI:350546"/>
    </reaction>
    <physiologicalReaction direction="left-to-right" evidence="11">
        <dbReference type="Rhea" id="RHEA:51385"/>
    </physiologicalReaction>
</comment>
<proteinExistence type="inferred from homology"/>
<evidence type="ECO:0000256" key="13">
    <source>
        <dbReference type="ARBA" id="ARBA00052491"/>
    </source>
</evidence>
<evidence type="ECO:0000313" key="15">
    <source>
        <dbReference type="Proteomes" id="UP001153954"/>
    </source>
</evidence>
<dbReference type="GO" id="GO:0004059">
    <property type="term" value="F:aralkylamine N-acetyltransferase activity"/>
    <property type="evidence" value="ECO:0007669"/>
    <property type="project" value="UniProtKB-EC"/>
</dbReference>
<evidence type="ECO:0000313" key="14">
    <source>
        <dbReference type="EMBL" id="CAH2090491.1"/>
    </source>
</evidence>
<dbReference type="Gene3D" id="3.40.630.30">
    <property type="match status" value="1"/>
</dbReference>
<comment type="catalytic activity">
    <reaction evidence="6">
        <text>dopamine + (9Z)-octadecenoyl-CoA = N-(9Z-octadecanoyl)-dopamine + CoA + H(+)</text>
        <dbReference type="Rhea" id="RHEA:51380"/>
        <dbReference type="ChEBI" id="CHEBI:15378"/>
        <dbReference type="ChEBI" id="CHEBI:31883"/>
        <dbReference type="ChEBI" id="CHEBI:57287"/>
        <dbReference type="ChEBI" id="CHEBI:57387"/>
        <dbReference type="ChEBI" id="CHEBI:59905"/>
    </reaction>
    <physiologicalReaction direction="left-to-right" evidence="6">
        <dbReference type="Rhea" id="RHEA:51381"/>
    </physiologicalReaction>
</comment>
<evidence type="ECO:0000256" key="9">
    <source>
        <dbReference type="ARBA" id="ARBA00051711"/>
    </source>
</evidence>
<evidence type="ECO:0000256" key="3">
    <source>
        <dbReference type="ARBA" id="ARBA00037926"/>
    </source>
</evidence>
<evidence type="ECO:0000256" key="7">
    <source>
        <dbReference type="ARBA" id="ARBA00050849"/>
    </source>
</evidence>
<evidence type="ECO:0000256" key="5">
    <source>
        <dbReference type="ARBA" id="ARBA00039114"/>
    </source>
</evidence>
<evidence type="ECO:0000256" key="1">
    <source>
        <dbReference type="ARBA" id="ARBA00022679"/>
    </source>
</evidence>
<evidence type="ECO:0000256" key="2">
    <source>
        <dbReference type="ARBA" id="ARBA00023315"/>
    </source>
</evidence>
<dbReference type="PANTHER" id="PTHR20905:SF1">
    <property type="entry name" value="AT07410P-RELATED"/>
    <property type="match status" value="1"/>
</dbReference>
<evidence type="ECO:0000256" key="4">
    <source>
        <dbReference type="ARBA" id="ARBA00038182"/>
    </source>
</evidence>
<accession>A0AAU9TUE7</accession>
<sequence>MSKERAYTISAVTEQDVEPVMKLLKRTFYVDEPLNRTVGLCPSETDPCPELDEYCKSSILEGLSFKATNSDGNVIGAMISGICPLKEDDNGNDLLSQAQRCPNPKFQKILYILARRESGAKLWDKFPHDQKLVEVKVAATDYNWRKRGIMNALTEETEKTIKERGIRLLRLDTSSAYSAKTAERYGFTCYYRALYKDIKMNGQPLIVPEPPHLYDSVYVKELFPLSVTQ</sequence>
<gene>
    <name evidence="14" type="ORF">EEDITHA_LOCUS6443</name>
</gene>